<keyword evidence="1" id="KW-0812">Transmembrane</keyword>
<gene>
    <name evidence="2" type="primary">nosY</name>
    <name evidence="2" type="ORF">KBTEX_00813</name>
</gene>
<dbReference type="GO" id="GO:0140359">
    <property type="term" value="F:ABC-type transporter activity"/>
    <property type="evidence" value="ECO:0007669"/>
    <property type="project" value="InterPro"/>
</dbReference>
<evidence type="ECO:0000256" key="1">
    <source>
        <dbReference type="SAM" id="Phobius"/>
    </source>
</evidence>
<name>A0A5B8RCK7_9ZZZZ</name>
<dbReference type="Pfam" id="PF12679">
    <property type="entry name" value="ABC2_membrane_2"/>
    <property type="match status" value="1"/>
</dbReference>
<keyword evidence="1" id="KW-1133">Transmembrane helix</keyword>
<dbReference type="GO" id="GO:0005886">
    <property type="term" value="C:plasma membrane"/>
    <property type="evidence" value="ECO:0007669"/>
    <property type="project" value="UniProtKB-SubCell"/>
</dbReference>
<proteinExistence type="predicted"/>
<keyword evidence="1" id="KW-0472">Membrane</keyword>
<evidence type="ECO:0000313" key="2">
    <source>
        <dbReference type="EMBL" id="QEA04505.1"/>
    </source>
</evidence>
<feature type="transmembrane region" description="Helical" evidence="1">
    <location>
        <begin position="105"/>
        <end position="127"/>
    </location>
</feature>
<feature type="transmembrane region" description="Helical" evidence="1">
    <location>
        <begin position="247"/>
        <end position="268"/>
    </location>
</feature>
<organism evidence="2">
    <name type="scientific">uncultured organism</name>
    <dbReference type="NCBI Taxonomy" id="155900"/>
    <lineage>
        <taxon>unclassified sequences</taxon>
        <taxon>environmental samples</taxon>
    </lineage>
</organism>
<accession>A0A5B8RCK7</accession>
<dbReference type="PANTHER" id="PTHR43471:SF1">
    <property type="entry name" value="ABC TRANSPORTER PERMEASE PROTEIN NOSY-RELATED"/>
    <property type="match status" value="1"/>
</dbReference>
<reference evidence="2" key="1">
    <citation type="submission" date="2019-06" db="EMBL/GenBank/DDBJ databases">
        <authorList>
            <person name="Murdoch R.W."/>
            <person name="Fathepure B."/>
        </authorList>
    </citation>
    <scope>NUCLEOTIDE SEQUENCE</scope>
</reference>
<protein>
    <submittedName>
        <fullName evidence="2">Putative ABC transporter permease protein NosY</fullName>
    </submittedName>
</protein>
<feature type="transmembrane region" description="Helical" evidence="1">
    <location>
        <begin position="20"/>
        <end position="41"/>
    </location>
</feature>
<dbReference type="EMBL" id="MN079084">
    <property type="protein sequence ID" value="QEA04505.1"/>
    <property type="molecule type" value="Genomic_DNA"/>
</dbReference>
<feature type="transmembrane region" description="Helical" evidence="1">
    <location>
        <begin position="61"/>
        <end position="93"/>
    </location>
</feature>
<dbReference type="AlphaFoldDB" id="A0A5B8RCK7"/>
<feature type="transmembrane region" description="Helical" evidence="1">
    <location>
        <begin position="139"/>
        <end position="163"/>
    </location>
</feature>
<sequence>MRGVLVMAGREIRAGLRNRWVVAATGVLAVLALVLAFLGSAPAGEVGADALTVNVVSLSSLSIYLLPLIALMLSYDAIVGEAENGTLLLLLAYPVSRWQVLAGKLIGHAAILAFATVVGFGLAGAAIAATGEVDAQGVYAFALLIGSSVLLGWVFVGVGYLLSAVVRERSTAAGLAIAVWLLLVVLYDLALLGGLAVTGGSGLIGRLVPALLLLNPADAYRLLNLAGLPQVAAFSGLAAAGRGVAAWAPPVALLAWVAVPVAAAWLVFRRRAL</sequence>
<dbReference type="PANTHER" id="PTHR43471">
    <property type="entry name" value="ABC TRANSPORTER PERMEASE"/>
    <property type="match status" value="1"/>
</dbReference>